<dbReference type="InterPro" id="IPR050275">
    <property type="entry name" value="PGM_Phosphatase"/>
</dbReference>
<evidence type="ECO:0000256" key="1">
    <source>
        <dbReference type="ARBA" id="ARBA00038362"/>
    </source>
</evidence>
<reference evidence="3" key="2">
    <citation type="submission" date="2021-03" db="UniProtKB">
        <authorList>
            <consortium name="EnsemblPlants"/>
        </authorList>
    </citation>
    <scope>IDENTIFICATION</scope>
</reference>
<dbReference type="CDD" id="cd07067">
    <property type="entry name" value="HP_PGM_like"/>
    <property type="match status" value="1"/>
</dbReference>
<feature type="binding site" evidence="2">
    <location>
        <begin position="146"/>
        <end position="153"/>
    </location>
    <ligand>
        <name>substrate</name>
    </ligand>
</feature>
<keyword evidence="4" id="KW-1185">Reference proteome</keyword>
<dbReference type="PANTHER" id="PTHR48100">
    <property type="entry name" value="BROAD-SPECIFICITY PHOSPHATASE YOR283W-RELATED"/>
    <property type="match status" value="1"/>
</dbReference>
<evidence type="ECO:0000313" key="3">
    <source>
        <dbReference type="EnsemblPlants" id="AUR62027514-RA:cds"/>
    </source>
</evidence>
<evidence type="ECO:0008006" key="5">
    <source>
        <dbReference type="Google" id="ProtNLM"/>
    </source>
</evidence>
<protein>
    <recommendedName>
        <fullName evidence="5">Phosphoglycerate mutase</fullName>
    </recommendedName>
</protein>
<dbReference type="PANTHER" id="PTHR48100:SF34">
    <property type="entry name" value="PHOSPHOGLYCERATE MUTASE-LIKE PROTEIN 4"/>
    <property type="match status" value="1"/>
</dbReference>
<dbReference type="Gene3D" id="3.40.50.1240">
    <property type="entry name" value="Phosphoglycerate mutase-like"/>
    <property type="match status" value="3"/>
</dbReference>
<dbReference type="InterPro" id="IPR029033">
    <property type="entry name" value="His_PPase_superfam"/>
</dbReference>
<dbReference type="Gramene" id="AUR62027514-RA">
    <property type="protein sequence ID" value="AUR62027514-RA:cds"/>
    <property type="gene ID" value="AUR62027514"/>
</dbReference>
<dbReference type="InterPro" id="IPR001345">
    <property type="entry name" value="PG/BPGM_mutase_AS"/>
</dbReference>
<dbReference type="PROSITE" id="PS00175">
    <property type="entry name" value="PG_MUTASE"/>
    <property type="match status" value="1"/>
</dbReference>
<dbReference type="GO" id="GO:0016791">
    <property type="term" value="F:phosphatase activity"/>
    <property type="evidence" value="ECO:0007669"/>
    <property type="project" value="TreeGrafter"/>
</dbReference>
<dbReference type="GO" id="GO:0005829">
    <property type="term" value="C:cytosol"/>
    <property type="evidence" value="ECO:0007669"/>
    <property type="project" value="TreeGrafter"/>
</dbReference>
<comment type="similarity">
    <text evidence="1">Belongs to the phosphoglycerate mutase family.</text>
</comment>
<dbReference type="EnsemblPlants" id="AUR62027514-RA">
    <property type="protein sequence ID" value="AUR62027514-RA:cds"/>
    <property type="gene ID" value="AUR62027514"/>
</dbReference>
<name>A0A803MDH1_CHEQI</name>
<dbReference type="InterPro" id="IPR013078">
    <property type="entry name" value="His_Pase_superF_clade-1"/>
</dbReference>
<proteinExistence type="inferred from homology"/>
<evidence type="ECO:0000313" key="4">
    <source>
        <dbReference type="Proteomes" id="UP000596660"/>
    </source>
</evidence>
<dbReference type="Proteomes" id="UP000596660">
    <property type="component" value="Unplaced"/>
</dbReference>
<organism evidence="3 4">
    <name type="scientific">Chenopodium quinoa</name>
    <name type="common">Quinoa</name>
    <dbReference type="NCBI Taxonomy" id="63459"/>
    <lineage>
        <taxon>Eukaryota</taxon>
        <taxon>Viridiplantae</taxon>
        <taxon>Streptophyta</taxon>
        <taxon>Embryophyta</taxon>
        <taxon>Tracheophyta</taxon>
        <taxon>Spermatophyta</taxon>
        <taxon>Magnoliopsida</taxon>
        <taxon>eudicotyledons</taxon>
        <taxon>Gunneridae</taxon>
        <taxon>Pentapetalae</taxon>
        <taxon>Caryophyllales</taxon>
        <taxon>Chenopodiaceae</taxon>
        <taxon>Chenopodioideae</taxon>
        <taxon>Atripliceae</taxon>
        <taxon>Chenopodium</taxon>
    </lineage>
</organism>
<sequence length="320" mass="35647">VIRDKDLRERHLGDLQGHVYQDLVKLSPKAYEAFKSRRSDQEVPGGGESRDQLYNRCTSLVQKIGENHRGYPPLLYTWQRVIVVSHGGAIRSLFNRAAAKGQHPGKISNTSVYSLYLVSVESVKNGDIAGEAGLVDGSCTEIIVVRHGETEWNALSKMQGQTDFDLNEAGRQQTIKVVTDTDLRERHIGDLQGLTYSEAPKVNPIAFEALKSPRKDQEIPGGGESKDQVFRRCTTSLERIAEKHRGERVVVVTHGGIIEKLYKRAVPGERPGGVWNTSISIFQLSEGEISGQSIYGMIRVISEKQNIWNRLQVEAMLQAS</sequence>
<dbReference type="Pfam" id="PF00300">
    <property type="entry name" value="His_Phos_1"/>
    <property type="match status" value="3"/>
</dbReference>
<evidence type="ECO:0000256" key="2">
    <source>
        <dbReference type="PIRSR" id="PIRSR613078-2"/>
    </source>
</evidence>
<dbReference type="AlphaFoldDB" id="A0A803MDH1"/>
<reference evidence="3" key="1">
    <citation type="journal article" date="2017" name="Nature">
        <title>The genome of Chenopodium quinoa.</title>
        <authorList>
            <person name="Jarvis D.E."/>
            <person name="Ho Y.S."/>
            <person name="Lightfoot D.J."/>
            <person name="Schmoeckel S.M."/>
            <person name="Li B."/>
            <person name="Borm T.J.A."/>
            <person name="Ohyanagi H."/>
            <person name="Mineta K."/>
            <person name="Michell C.T."/>
            <person name="Saber N."/>
            <person name="Kharbatia N.M."/>
            <person name="Rupper R.R."/>
            <person name="Sharp A.R."/>
            <person name="Dally N."/>
            <person name="Boughton B.A."/>
            <person name="Woo Y.H."/>
            <person name="Gao G."/>
            <person name="Schijlen E.G.W.M."/>
            <person name="Guo X."/>
            <person name="Momin A.A."/>
            <person name="Negrao S."/>
            <person name="Al-Babili S."/>
            <person name="Gehring C."/>
            <person name="Roessner U."/>
            <person name="Jung C."/>
            <person name="Murphy K."/>
            <person name="Arold S.T."/>
            <person name="Gojobori T."/>
            <person name="van der Linden C.G."/>
            <person name="van Loo E.N."/>
            <person name="Jellen E.N."/>
            <person name="Maughan P.J."/>
            <person name="Tester M."/>
        </authorList>
    </citation>
    <scope>NUCLEOTIDE SEQUENCE [LARGE SCALE GENOMIC DNA]</scope>
    <source>
        <strain evidence="3">cv. PI 614886</strain>
    </source>
</reference>
<dbReference type="SMART" id="SM00855">
    <property type="entry name" value="PGAM"/>
    <property type="match status" value="1"/>
</dbReference>
<accession>A0A803MDH1</accession>
<dbReference type="SUPFAM" id="SSF53254">
    <property type="entry name" value="Phosphoglycerate mutase-like"/>
    <property type="match status" value="2"/>
</dbReference>